<dbReference type="RefSeq" id="XP_066914774.1">
    <property type="nucleotide sequence ID" value="XM_067058673.1"/>
</dbReference>
<dbReference type="PANTHER" id="PTHR36981:SF1">
    <property type="entry name" value="P2X PURINORECEPTOR 7 INTRACELLULAR DOMAIN-CONTAINING PROTEIN"/>
    <property type="match status" value="1"/>
</dbReference>
<dbReference type="PANTHER" id="PTHR36981">
    <property type="entry name" value="ZGC:195170"/>
    <property type="match status" value="1"/>
</dbReference>
<organism evidence="2 3">
    <name type="scientific">Clytia hemisphaerica</name>
    <dbReference type="NCBI Taxonomy" id="252671"/>
    <lineage>
        <taxon>Eukaryota</taxon>
        <taxon>Metazoa</taxon>
        <taxon>Cnidaria</taxon>
        <taxon>Hydrozoa</taxon>
        <taxon>Hydroidolina</taxon>
        <taxon>Leptothecata</taxon>
        <taxon>Obeliida</taxon>
        <taxon>Clytiidae</taxon>
        <taxon>Clytia</taxon>
    </lineage>
</organism>
<keyword evidence="3" id="KW-1185">Reference proteome</keyword>
<dbReference type="EnsemblMetazoa" id="CLYHEMT007241.1">
    <property type="protein sequence ID" value="CLYHEMP007241.1"/>
    <property type="gene ID" value="CLYHEMG007241"/>
</dbReference>
<dbReference type="AlphaFoldDB" id="A0A7M5V435"/>
<evidence type="ECO:0000313" key="3">
    <source>
        <dbReference type="Proteomes" id="UP000594262"/>
    </source>
</evidence>
<evidence type="ECO:0000259" key="1">
    <source>
        <dbReference type="Pfam" id="PF20478"/>
    </source>
</evidence>
<reference evidence="2" key="1">
    <citation type="submission" date="2021-01" db="UniProtKB">
        <authorList>
            <consortium name="EnsemblMetazoa"/>
        </authorList>
    </citation>
    <scope>IDENTIFICATION</scope>
</reference>
<dbReference type="Pfam" id="PF20478">
    <property type="entry name" value="P2RX7_C"/>
    <property type="match status" value="1"/>
</dbReference>
<accession>A0A7M5V435</accession>
<evidence type="ECO:0000313" key="2">
    <source>
        <dbReference type="EnsemblMetazoa" id="CLYHEMP007241.1"/>
    </source>
</evidence>
<protein>
    <recommendedName>
        <fullName evidence="1">P2X purinoreceptor 7 intracellular domain-containing protein</fullName>
    </recommendedName>
</protein>
<dbReference type="Proteomes" id="UP000594262">
    <property type="component" value="Unplaced"/>
</dbReference>
<sequence>MSGPEEENGFISNVESGRTQNLEWCSCGNCRIESESSDCKCCWEVEQLNARFVQENITCIRNFSSFNTLFLDKTMLEMMLRDKHFIRGDPIDDKLTNRSYRVAAYKQFNTWAFRVRQLGKRERRGPLPSCVVARIRKKFPETDGNYGY</sequence>
<proteinExistence type="predicted"/>
<dbReference type="OrthoDB" id="5945976at2759"/>
<name>A0A7M5V435_9CNID</name>
<dbReference type="InterPro" id="IPR046815">
    <property type="entry name" value="P2RX7_C"/>
</dbReference>
<feature type="domain" description="P2X purinoreceptor 7 intracellular" evidence="1">
    <location>
        <begin position="18"/>
        <end position="146"/>
    </location>
</feature>
<dbReference type="GeneID" id="136801979"/>